<dbReference type="SUPFAM" id="SSF52540">
    <property type="entry name" value="P-loop containing nucleoside triphosphate hydrolases"/>
    <property type="match status" value="1"/>
</dbReference>
<dbReference type="PANTHER" id="PTHR30258:SF1">
    <property type="entry name" value="PROTEIN TRANSPORT PROTEIN HOFB HOMOLOG"/>
    <property type="match status" value="1"/>
</dbReference>
<keyword evidence="8" id="KW-1185">Reference proteome</keyword>
<dbReference type="NCBIfam" id="TIGR02538">
    <property type="entry name" value="type_IV_pilB"/>
    <property type="match status" value="1"/>
</dbReference>
<name>A0A927C1W1_9GAMM</name>
<dbReference type="InterPro" id="IPR007831">
    <property type="entry name" value="T2SS_GspE_N"/>
</dbReference>
<keyword evidence="5" id="KW-0067">ATP-binding</keyword>
<comment type="similarity">
    <text evidence="2">Belongs to the GSP E family.</text>
</comment>
<evidence type="ECO:0000256" key="4">
    <source>
        <dbReference type="ARBA" id="ARBA00022741"/>
    </source>
</evidence>
<evidence type="ECO:0000256" key="5">
    <source>
        <dbReference type="ARBA" id="ARBA00022840"/>
    </source>
</evidence>
<dbReference type="GO" id="GO:0005886">
    <property type="term" value="C:plasma membrane"/>
    <property type="evidence" value="ECO:0007669"/>
    <property type="project" value="TreeGrafter"/>
</dbReference>
<keyword evidence="4" id="KW-0547">Nucleotide-binding</keyword>
<dbReference type="InterPro" id="IPR001482">
    <property type="entry name" value="T2SS/T4SS_dom"/>
</dbReference>
<comment type="caution">
    <text evidence="7">The sequence shown here is derived from an EMBL/GenBank/DDBJ whole genome shotgun (WGS) entry which is preliminary data.</text>
</comment>
<evidence type="ECO:0000313" key="8">
    <source>
        <dbReference type="Proteomes" id="UP000610558"/>
    </source>
</evidence>
<dbReference type="InterPro" id="IPR013374">
    <property type="entry name" value="ATPase_typ4_pilus-assembl_PilB"/>
</dbReference>
<protein>
    <submittedName>
        <fullName evidence="7">Type IV-A pilus assembly ATPase PilB</fullName>
    </submittedName>
</protein>
<dbReference type="CDD" id="cd01129">
    <property type="entry name" value="PulE-GspE-like"/>
    <property type="match status" value="1"/>
</dbReference>
<dbReference type="Gene3D" id="3.30.450.90">
    <property type="match status" value="1"/>
</dbReference>
<dbReference type="RefSeq" id="WP_190765914.1">
    <property type="nucleotide sequence ID" value="NZ_JACXLD010000007.1"/>
</dbReference>
<dbReference type="Proteomes" id="UP000610558">
    <property type="component" value="Unassembled WGS sequence"/>
</dbReference>
<dbReference type="GO" id="GO:0005524">
    <property type="term" value="F:ATP binding"/>
    <property type="evidence" value="ECO:0007669"/>
    <property type="project" value="UniProtKB-KW"/>
</dbReference>
<dbReference type="FunFam" id="3.40.50.300:FF:000398">
    <property type="entry name" value="Type IV pilus assembly ATPase PilB"/>
    <property type="match status" value="1"/>
</dbReference>
<dbReference type="GO" id="GO:0005737">
    <property type="term" value="C:cytoplasm"/>
    <property type="evidence" value="ECO:0007669"/>
    <property type="project" value="UniProtKB-SubCell"/>
</dbReference>
<reference evidence="7" key="1">
    <citation type="submission" date="2020-09" db="EMBL/GenBank/DDBJ databases">
        <authorList>
            <person name="Yoon J.-W."/>
        </authorList>
    </citation>
    <scope>NUCLEOTIDE SEQUENCE</scope>
    <source>
        <strain evidence="7">KMU-158</strain>
    </source>
</reference>
<gene>
    <name evidence="7" type="primary">pilB</name>
    <name evidence="7" type="ORF">IB286_12145</name>
</gene>
<dbReference type="EMBL" id="JACXLD010000007">
    <property type="protein sequence ID" value="MBD2859754.1"/>
    <property type="molecule type" value="Genomic_DNA"/>
</dbReference>
<evidence type="ECO:0000313" key="7">
    <source>
        <dbReference type="EMBL" id="MBD2859754.1"/>
    </source>
</evidence>
<dbReference type="Pfam" id="PF05157">
    <property type="entry name" value="MshEN"/>
    <property type="match status" value="1"/>
</dbReference>
<dbReference type="PANTHER" id="PTHR30258">
    <property type="entry name" value="TYPE II SECRETION SYSTEM PROTEIN GSPE-RELATED"/>
    <property type="match status" value="1"/>
</dbReference>
<proteinExistence type="inferred from homology"/>
<evidence type="ECO:0000259" key="6">
    <source>
        <dbReference type="PROSITE" id="PS00662"/>
    </source>
</evidence>
<dbReference type="InterPro" id="IPR027417">
    <property type="entry name" value="P-loop_NTPase"/>
</dbReference>
<comment type="subcellular location">
    <subcellularLocation>
        <location evidence="1">Cytoplasm</location>
    </subcellularLocation>
</comment>
<feature type="domain" description="Bacterial type II secretion system protein E" evidence="6">
    <location>
        <begin position="391"/>
        <end position="405"/>
    </location>
</feature>
<dbReference type="PROSITE" id="PS00662">
    <property type="entry name" value="T2SP_E"/>
    <property type="match status" value="1"/>
</dbReference>
<dbReference type="Gene3D" id="3.40.50.300">
    <property type="entry name" value="P-loop containing nucleotide triphosphate hydrolases"/>
    <property type="match status" value="1"/>
</dbReference>
<evidence type="ECO:0000256" key="2">
    <source>
        <dbReference type="ARBA" id="ARBA00006611"/>
    </source>
</evidence>
<evidence type="ECO:0000256" key="1">
    <source>
        <dbReference type="ARBA" id="ARBA00004496"/>
    </source>
</evidence>
<dbReference type="InterPro" id="IPR037257">
    <property type="entry name" value="T2SS_E_N_sf"/>
</dbReference>
<dbReference type="FunFam" id="3.30.450.90:FF:000001">
    <property type="entry name" value="Type II secretion system ATPase GspE"/>
    <property type="match status" value="1"/>
</dbReference>
<sequence length="572" mass="62747">MNNPNPPLNGLARRLVYDGVLDESLVRKAQEAANKEKKSLVSHLVSKNLADGLKIAATASDEFGIPFLDLQSFEASLAPQKVVDNKLIKNFHALPLWQRGKRLFLGMSDPTNLHALDQIKFHTGLTTEAIIVEESALQAAIEKYMASQEESLTDSLGDMDDLSLEGLEVGGVDEDPNKDADLKGADEAPVVKFVNKVLLDAIRGGASDIHFEPYEKVYRIRFRTDGILHEVAQPPVALGFRLAARLKVMSQMDISERRIPQDGRIKMKLSKTRAIDFRVNTLPTLWGEKVVLRILDPSSAQMGIDALGYEAEQKKMYLEALNQPQGMILVTGPTGSGKTVSLYTGLNILNTVERNISTAEDPVEINLEGINQVHVNAKVGLGFPEALRSFLRQDPDIIMVGEIRDLETAEIGIKAAQTGHLVLSTLHTNSAPETLTRLLNMGVPAFNVATSVSLIIAQRLARRLCKECAVPADIPRETLLEEGFTPELLEGASILHPVGCERCNNGYKGRVGIYEVVRITPEISRIIMENGNSLVIAEQAQKEGFANLRQSALKKCAQGITSLEEVNRVTKD</sequence>
<organism evidence="7 8">
    <name type="scientific">Spongiibacter pelagi</name>
    <dbReference type="NCBI Taxonomy" id="2760804"/>
    <lineage>
        <taxon>Bacteria</taxon>
        <taxon>Pseudomonadati</taxon>
        <taxon>Pseudomonadota</taxon>
        <taxon>Gammaproteobacteria</taxon>
        <taxon>Cellvibrionales</taxon>
        <taxon>Spongiibacteraceae</taxon>
        <taxon>Spongiibacter</taxon>
    </lineage>
</organism>
<dbReference type="GO" id="GO:0009297">
    <property type="term" value="P:pilus assembly"/>
    <property type="evidence" value="ECO:0007669"/>
    <property type="project" value="InterPro"/>
</dbReference>
<dbReference type="AlphaFoldDB" id="A0A927C1W1"/>
<dbReference type="Pfam" id="PF00437">
    <property type="entry name" value="T2SSE"/>
    <property type="match status" value="1"/>
</dbReference>
<evidence type="ECO:0000256" key="3">
    <source>
        <dbReference type="ARBA" id="ARBA00022490"/>
    </source>
</evidence>
<dbReference type="Gene3D" id="3.30.300.160">
    <property type="entry name" value="Type II secretion system, protein E, N-terminal domain"/>
    <property type="match status" value="1"/>
</dbReference>
<accession>A0A927C1W1</accession>
<dbReference type="GO" id="GO:0016887">
    <property type="term" value="F:ATP hydrolysis activity"/>
    <property type="evidence" value="ECO:0007669"/>
    <property type="project" value="InterPro"/>
</dbReference>
<dbReference type="SUPFAM" id="SSF160246">
    <property type="entry name" value="EspE N-terminal domain-like"/>
    <property type="match status" value="1"/>
</dbReference>
<keyword evidence="3" id="KW-0963">Cytoplasm</keyword>